<sequence>MVLSNDRTLVMSDGPAAALYQPGRIGTMQLRNRFVQAPIFTQFASTFGEVDDKLIDYHRARARGGVGLIITENTSIDWEVGRTVGHPIRIDHDRFIGGLSNLVDAVHGEGAKIAVQLHHTGRQNSQGNTERNEPPLAPTAGITSAFGTAPRAIEEHEIPGLIDKYIQGARRAVAAGFDAVELHGAHGYLLGQFLSPFTNKRTDSWGGSLENRARFALEVVRGIRAEVGPDYPVLYRLSVVEPYEGGLSLEDGLAFCEMLEPHVDALDVSAGNYDTAMTLLPMIAPGSLVDYAKAVKQRVSIPVIGVGRLTWLLDEMSQAVSAGELDFVALGRSGLADPDTVIKTQRGQPQSVRRCLAVNECISRWMFNGKGTQCVINPTLGQERRAEQARRPAASKQRVLVIGAGPSGCEAAILAAQRGHRVTLLERDGRLGGQLWAWASASPFRIEVINMIEFYASELDRVGVKVLLHSDGKDVNPHLWDTVLLATGTESAEPGTDVTQMMSSGILPSASEVVVYGETEVALFAALWLAENGKKVSLLSPAADVGMDTNDMQRGHLTGLLQNLDARIVTHADLPAAGQVIMASARTASTLHAGLVDDYRVQSIGTRACGGRMYEATQSGFWSAARIGETL</sequence>
<reference evidence="11 12" key="1">
    <citation type="submission" date="2015-07" db="EMBL/GenBank/DDBJ databases">
        <title>Draft genome sequence of a diazotrophic, plant growth-promoting rhizobacterium of the Pseudomonas syringae complex.</title>
        <authorList>
            <person name="Patten C.L."/>
            <person name="Jeong H."/>
        </authorList>
    </citation>
    <scope>NUCLEOTIDE SEQUENCE [LARGE SCALE GENOMIC DNA]</scope>
    <source>
        <strain evidence="11 12">GR12-2</strain>
    </source>
</reference>
<feature type="region of interest" description="Disordered" evidence="9">
    <location>
        <begin position="121"/>
        <end position="141"/>
    </location>
</feature>
<dbReference type="GO" id="GO:0051536">
    <property type="term" value="F:iron-sulfur cluster binding"/>
    <property type="evidence" value="ECO:0007669"/>
    <property type="project" value="UniProtKB-KW"/>
</dbReference>
<dbReference type="InterPro" id="IPR013785">
    <property type="entry name" value="Aldolase_TIM"/>
</dbReference>
<evidence type="ECO:0000256" key="8">
    <source>
        <dbReference type="ARBA" id="ARBA00023014"/>
    </source>
</evidence>
<evidence type="ECO:0000256" key="9">
    <source>
        <dbReference type="SAM" id="MobiDB-lite"/>
    </source>
</evidence>
<dbReference type="Proteomes" id="UP000093104">
    <property type="component" value="Unassembled WGS sequence"/>
</dbReference>
<dbReference type="Gene3D" id="3.20.20.70">
    <property type="entry name" value="Aldolase class I"/>
    <property type="match status" value="1"/>
</dbReference>
<dbReference type="PANTHER" id="PTHR42917">
    <property type="entry name" value="2,4-DIENOYL-COA REDUCTASE"/>
    <property type="match status" value="1"/>
</dbReference>
<keyword evidence="7" id="KW-0408">Iron</keyword>
<evidence type="ECO:0000256" key="5">
    <source>
        <dbReference type="ARBA" id="ARBA00022723"/>
    </source>
</evidence>
<feature type="domain" description="NADH:flavin oxidoreductase/NADH oxidase N-terminal" evidence="10">
    <location>
        <begin position="19"/>
        <end position="349"/>
    </location>
</feature>
<evidence type="ECO:0000256" key="4">
    <source>
        <dbReference type="ARBA" id="ARBA00022643"/>
    </source>
</evidence>
<accession>A0A1C7ZFB6</accession>
<gene>
    <name evidence="11" type="ORF">AFK24_00340</name>
</gene>
<evidence type="ECO:0000259" key="10">
    <source>
        <dbReference type="Pfam" id="PF00724"/>
    </source>
</evidence>
<proteinExistence type="predicted"/>
<dbReference type="Gene3D" id="3.40.50.720">
    <property type="entry name" value="NAD(P)-binding Rossmann-like Domain"/>
    <property type="match status" value="1"/>
</dbReference>
<dbReference type="EMBL" id="LGSI01000002">
    <property type="protein sequence ID" value="OCR27075.1"/>
    <property type="molecule type" value="Genomic_DNA"/>
</dbReference>
<comment type="caution">
    <text evidence="11">The sequence shown here is derived from an EMBL/GenBank/DDBJ whole genome shotgun (WGS) entry which is preliminary data.</text>
</comment>
<dbReference type="PANTHER" id="PTHR42917:SF2">
    <property type="entry name" value="2,4-DIENOYL-COA REDUCTASE [(2E)-ENOYL-COA-PRODUCING]"/>
    <property type="match status" value="1"/>
</dbReference>
<keyword evidence="3" id="KW-0285">Flavoprotein</keyword>
<dbReference type="PRINTS" id="PR00368">
    <property type="entry name" value="FADPNR"/>
</dbReference>
<dbReference type="GO" id="GO:0016491">
    <property type="term" value="F:oxidoreductase activity"/>
    <property type="evidence" value="ECO:0007669"/>
    <property type="project" value="UniProtKB-KW"/>
</dbReference>
<name>A0A1C7ZFB6_PSESX</name>
<protein>
    <submittedName>
        <fullName evidence="11">NADH oxidase</fullName>
    </submittedName>
</protein>
<dbReference type="InterPro" id="IPR051793">
    <property type="entry name" value="NADH:flavin_oxidoreductase"/>
</dbReference>
<organism evidence="11 12">
    <name type="scientific">Pseudomonas syringae</name>
    <dbReference type="NCBI Taxonomy" id="317"/>
    <lineage>
        <taxon>Bacteria</taxon>
        <taxon>Pseudomonadati</taxon>
        <taxon>Pseudomonadota</taxon>
        <taxon>Gammaproteobacteria</taxon>
        <taxon>Pseudomonadales</taxon>
        <taxon>Pseudomonadaceae</taxon>
        <taxon>Pseudomonas</taxon>
    </lineage>
</organism>
<dbReference type="PATRIC" id="fig|317.243.peg.3279"/>
<keyword evidence="5" id="KW-0479">Metal-binding</keyword>
<keyword evidence="8" id="KW-0411">Iron-sulfur</keyword>
<comment type="cofactor">
    <cofactor evidence="1">
        <name>FMN</name>
        <dbReference type="ChEBI" id="CHEBI:58210"/>
    </cofactor>
</comment>
<dbReference type="InterPro" id="IPR001155">
    <property type="entry name" value="OxRdtase_FMN_N"/>
</dbReference>
<evidence type="ECO:0000256" key="6">
    <source>
        <dbReference type="ARBA" id="ARBA00023002"/>
    </source>
</evidence>
<dbReference type="SUPFAM" id="SSF51971">
    <property type="entry name" value="Nucleotide-binding domain"/>
    <property type="match status" value="1"/>
</dbReference>
<dbReference type="SUPFAM" id="SSF51395">
    <property type="entry name" value="FMN-linked oxidoreductases"/>
    <property type="match status" value="1"/>
</dbReference>
<dbReference type="Pfam" id="PF00724">
    <property type="entry name" value="Oxidored_FMN"/>
    <property type="match status" value="1"/>
</dbReference>
<evidence type="ECO:0000313" key="12">
    <source>
        <dbReference type="Proteomes" id="UP000093104"/>
    </source>
</evidence>
<keyword evidence="6" id="KW-0560">Oxidoreductase</keyword>
<comment type="cofactor">
    <cofactor evidence="2">
        <name>[4Fe-4S] cluster</name>
        <dbReference type="ChEBI" id="CHEBI:49883"/>
    </cofactor>
</comment>
<dbReference type="CDD" id="cd02803">
    <property type="entry name" value="OYE_like_FMN_family"/>
    <property type="match status" value="1"/>
</dbReference>
<evidence type="ECO:0000256" key="2">
    <source>
        <dbReference type="ARBA" id="ARBA00001966"/>
    </source>
</evidence>
<dbReference type="OrthoDB" id="8523426at2"/>
<evidence type="ECO:0000256" key="1">
    <source>
        <dbReference type="ARBA" id="ARBA00001917"/>
    </source>
</evidence>
<evidence type="ECO:0000256" key="7">
    <source>
        <dbReference type="ARBA" id="ARBA00023004"/>
    </source>
</evidence>
<dbReference type="AlphaFoldDB" id="A0A1C7ZFB6"/>
<evidence type="ECO:0000256" key="3">
    <source>
        <dbReference type="ARBA" id="ARBA00022630"/>
    </source>
</evidence>
<keyword evidence="4" id="KW-0288">FMN</keyword>
<evidence type="ECO:0000313" key="11">
    <source>
        <dbReference type="EMBL" id="OCR27075.1"/>
    </source>
</evidence>
<dbReference type="Pfam" id="PF12831">
    <property type="entry name" value="FAD_oxidored"/>
    <property type="match status" value="1"/>
</dbReference>
<dbReference type="GO" id="GO:0010181">
    <property type="term" value="F:FMN binding"/>
    <property type="evidence" value="ECO:0007669"/>
    <property type="project" value="InterPro"/>
</dbReference>
<dbReference type="GO" id="GO:0046872">
    <property type="term" value="F:metal ion binding"/>
    <property type="evidence" value="ECO:0007669"/>
    <property type="project" value="UniProtKB-KW"/>
</dbReference>